<dbReference type="EMBL" id="CAMPGE010030311">
    <property type="protein sequence ID" value="CAI2387828.1"/>
    <property type="molecule type" value="Genomic_DNA"/>
</dbReference>
<evidence type="ECO:0000313" key="2">
    <source>
        <dbReference type="EMBL" id="CAI2387828.1"/>
    </source>
</evidence>
<evidence type="ECO:0000313" key="3">
    <source>
        <dbReference type="Proteomes" id="UP001295684"/>
    </source>
</evidence>
<sequence length="668" mass="78180">MADSYREQDNQSETTEGQRPRGILKAKTPKREINAFHNRRISWGEKKTREFKPMSDSSNSQPTTEKRKSNTRWGPEIVAIISPHENNKENNPPDIDEESDSLNIPSEERKRIIEEFDSEDSIHDPVEQKLPNNSDLEKDKSSWSNTYAKPGRVEENKLENRRPKPRTTNLKNLLKTKKEDEPQKRRPTTHPFFTEKDEPTEKDQGYQSYWDLKKVSDEEEDKNNQYLQPHIPERSRDSVTPIKPPKFESLDDSLIKRKDKSLQEREYNKKKRQTLEEIYHACKSPRPNSRDLHRNLKRAGLQTPGANFAINESNILKHENNRLKQLSKNKYPKIVNSILKDIKRIDSCKTMNPDLILILRQQRKKLKTIARIMTQINEKKELEQKLLKMMKKKITNEQFISQIETLKAKEKIIKNKHTEKMFIDNVYSKLFIKHLVQCEICYTEMSPSTPIVFELFPITPITRGKEKLKVSNFGLFKVKLLVTKDQEKLIDISCNYDLKNLFSIKDIPTYYANSKGETLEPVEAKKVISCTFTFLCDKINMVVQAANNNKEEINIKTLINLCTNNLFGYKLFLEDLRDIYAGKYPKIYLDEFKILESLLENQEMLTAEEPLVFITLCVINPRGVHPELILTLKGDYRYLFTTTIISRPTSIKAPSGRLPLRNIIQYFN</sequence>
<evidence type="ECO:0000256" key="1">
    <source>
        <dbReference type="SAM" id="MobiDB-lite"/>
    </source>
</evidence>
<keyword evidence="3" id="KW-1185">Reference proteome</keyword>
<gene>
    <name evidence="2" type="ORF">ECRASSUSDP1_LOCUS29462</name>
</gene>
<feature type="compositionally biased region" description="Basic and acidic residues" evidence="1">
    <location>
        <begin position="193"/>
        <end position="204"/>
    </location>
</feature>
<reference evidence="2" key="1">
    <citation type="submission" date="2023-07" db="EMBL/GenBank/DDBJ databases">
        <authorList>
            <consortium name="AG Swart"/>
            <person name="Singh M."/>
            <person name="Singh A."/>
            <person name="Seah K."/>
            <person name="Emmerich C."/>
        </authorList>
    </citation>
    <scope>NUCLEOTIDE SEQUENCE</scope>
    <source>
        <strain evidence="2">DP1</strain>
    </source>
</reference>
<feature type="compositionally biased region" description="Basic and acidic residues" evidence="1">
    <location>
        <begin position="151"/>
        <end position="162"/>
    </location>
</feature>
<proteinExistence type="predicted"/>
<name>A0AAD1YB54_EUPCR</name>
<feature type="compositionally biased region" description="Basic and acidic residues" evidence="1">
    <location>
        <begin position="42"/>
        <end position="53"/>
    </location>
</feature>
<organism evidence="2 3">
    <name type="scientific">Euplotes crassus</name>
    <dbReference type="NCBI Taxonomy" id="5936"/>
    <lineage>
        <taxon>Eukaryota</taxon>
        <taxon>Sar</taxon>
        <taxon>Alveolata</taxon>
        <taxon>Ciliophora</taxon>
        <taxon>Intramacronucleata</taxon>
        <taxon>Spirotrichea</taxon>
        <taxon>Hypotrichia</taxon>
        <taxon>Euplotida</taxon>
        <taxon>Euplotidae</taxon>
        <taxon>Moneuplotes</taxon>
    </lineage>
</organism>
<comment type="caution">
    <text evidence="2">The sequence shown here is derived from an EMBL/GenBank/DDBJ whole genome shotgun (WGS) entry which is preliminary data.</text>
</comment>
<protein>
    <submittedName>
        <fullName evidence="2">Uncharacterized protein</fullName>
    </submittedName>
</protein>
<dbReference type="AlphaFoldDB" id="A0AAD1YB54"/>
<accession>A0AAD1YB54</accession>
<dbReference type="Proteomes" id="UP001295684">
    <property type="component" value="Unassembled WGS sequence"/>
</dbReference>
<feature type="region of interest" description="Disordered" evidence="1">
    <location>
        <begin position="1"/>
        <end position="249"/>
    </location>
</feature>
<feature type="compositionally biased region" description="Basic and acidic residues" evidence="1">
    <location>
        <begin position="106"/>
        <end position="127"/>
    </location>
</feature>